<feature type="disulfide bond" evidence="16">
    <location>
        <begin position="201"/>
        <end position="243"/>
    </location>
</feature>
<dbReference type="InterPro" id="IPR051168">
    <property type="entry name" value="AASS"/>
</dbReference>
<feature type="binding site" evidence="15">
    <location>
        <begin position="199"/>
        <end position="200"/>
    </location>
    <ligand>
        <name>NAD(+)</name>
        <dbReference type="ChEBI" id="CHEBI:57540"/>
    </ligand>
</feature>
<dbReference type="GO" id="GO:0019878">
    <property type="term" value="P:lysine biosynthetic process via aminoadipic acid"/>
    <property type="evidence" value="ECO:0007669"/>
    <property type="project" value="UniProtKB-UniPathway"/>
</dbReference>
<dbReference type="GO" id="GO:0005737">
    <property type="term" value="C:cytoplasm"/>
    <property type="evidence" value="ECO:0007669"/>
    <property type="project" value="TreeGrafter"/>
</dbReference>
<gene>
    <name evidence="19" type="ORF">B0I35DRAFT_407535</name>
</gene>
<evidence type="ECO:0000256" key="3">
    <source>
        <dbReference type="ARBA" id="ARBA00011245"/>
    </source>
</evidence>
<organism evidence="19 20">
    <name type="scientific">Stachybotrys elegans</name>
    <dbReference type="NCBI Taxonomy" id="80388"/>
    <lineage>
        <taxon>Eukaryota</taxon>
        <taxon>Fungi</taxon>
        <taxon>Dikarya</taxon>
        <taxon>Ascomycota</taxon>
        <taxon>Pezizomycotina</taxon>
        <taxon>Sordariomycetes</taxon>
        <taxon>Hypocreomycetidae</taxon>
        <taxon>Hypocreales</taxon>
        <taxon>Stachybotryaceae</taxon>
        <taxon>Stachybotrys</taxon>
    </lineage>
</organism>
<dbReference type="UniPathway" id="UPA00033">
    <property type="reaction ID" value="UER00034"/>
</dbReference>
<dbReference type="SMART" id="SM01003">
    <property type="entry name" value="AlaDh_PNT_N"/>
    <property type="match status" value="1"/>
</dbReference>
<evidence type="ECO:0000256" key="5">
    <source>
        <dbReference type="ARBA" id="ARBA00021221"/>
    </source>
</evidence>
<comment type="catalytic activity">
    <reaction evidence="12 13">
        <text>L-saccharopine + NAD(+) + H2O = L-lysine + 2-oxoglutarate + NADH + H(+)</text>
        <dbReference type="Rhea" id="RHEA:12440"/>
        <dbReference type="ChEBI" id="CHEBI:15377"/>
        <dbReference type="ChEBI" id="CHEBI:15378"/>
        <dbReference type="ChEBI" id="CHEBI:16810"/>
        <dbReference type="ChEBI" id="CHEBI:32551"/>
        <dbReference type="ChEBI" id="CHEBI:57540"/>
        <dbReference type="ChEBI" id="CHEBI:57945"/>
        <dbReference type="ChEBI" id="CHEBI:57951"/>
        <dbReference type="EC" id="1.5.1.7"/>
    </reaction>
</comment>
<dbReference type="InterPro" id="IPR007886">
    <property type="entry name" value="AlaDH/PNT_N"/>
</dbReference>
<evidence type="ECO:0000256" key="11">
    <source>
        <dbReference type="ARBA" id="ARBA00033228"/>
    </source>
</evidence>
<evidence type="ECO:0000256" key="12">
    <source>
        <dbReference type="ARBA" id="ARBA00047860"/>
    </source>
</evidence>
<evidence type="ECO:0000256" key="14">
    <source>
        <dbReference type="PIRSR" id="PIRSR018250-1"/>
    </source>
</evidence>
<evidence type="ECO:0000256" key="6">
    <source>
        <dbReference type="ARBA" id="ARBA00022605"/>
    </source>
</evidence>
<evidence type="ECO:0000259" key="18">
    <source>
        <dbReference type="SMART" id="SM01003"/>
    </source>
</evidence>
<feature type="active site" description="Proton donor" evidence="14">
    <location>
        <position position="94"/>
    </location>
</feature>
<evidence type="ECO:0000313" key="20">
    <source>
        <dbReference type="Proteomes" id="UP000813444"/>
    </source>
</evidence>
<evidence type="ECO:0000256" key="13">
    <source>
        <dbReference type="PIRNR" id="PIRNR018250"/>
    </source>
</evidence>
<sequence length="365" mass="40080">MPTVIQLRAETKPFERRSPLSPDGAKALLDAGYVVRVERSSDRIYKDAEYEAVGAELVPTGSWKDAPHDTIILGLKELPDVEAPLPHTHVTFHHIFKQTGHEIWLNRFKQGGGTLYDLEFLCHENGARVSAFGYSAGYAGAALALYNWAHQLLHPDTPQGPVPMFDNAQALIDYVKAALEPAIKANGQPPQIIIIGALGRCGRGATEFCRQVGQENILKWDLAETKKGGPFPEIAQSDIFVNCVFLGAAPVPPFVTFDSLNVPGRRLRVIADVSCDPNSPSNPVPLYSTWSDFENPTLATSKPLEQDPQVRIIAIDHLPTLIAREASDEYSAGLLPTLLTLDKRDTEGVWTRAEKVFKEKVAEIA</sequence>
<feature type="domain" description="Alanine dehydrogenase/pyridine nucleotide transhydrogenase NAD(H)-binding" evidence="17">
    <location>
        <begin position="182"/>
        <end position="314"/>
    </location>
</feature>
<accession>A0A8K0SXZ0</accession>
<dbReference type="InterPro" id="IPR027281">
    <property type="entry name" value="Lys1"/>
</dbReference>
<dbReference type="PANTHER" id="PTHR11133:SF23">
    <property type="entry name" value="SACCHAROPINE DEHYDROGENASE [NAD(+), L-LYSINE-FORMING]"/>
    <property type="match status" value="1"/>
</dbReference>
<keyword evidence="20" id="KW-1185">Reference proteome</keyword>
<dbReference type="EC" id="1.5.1.7" evidence="4 13"/>
<keyword evidence="9 13" id="KW-0457">Lysine biosynthesis</keyword>
<dbReference type="SMART" id="SM01002">
    <property type="entry name" value="AlaDh_PNT_C"/>
    <property type="match status" value="1"/>
</dbReference>
<feature type="binding site" evidence="15">
    <location>
        <position position="221"/>
    </location>
    <ligand>
        <name>NAD(+)</name>
        <dbReference type="ChEBI" id="CHEBI:57540"/>
    </ligand>
</feature>
<dbReference type="AlphaFoldDB" id="A0A8K0SXZ0"/>
<evidence type="ECO:0000259" key="17">
    <source>
        <dbReference type="SMART" id="SM01002"/>
    </source>
</evidence>
<comment type="pathway">
    <text evidence="1 13">Amino-acid biosynthesis; L-lysine biosynthesis via AAA pathway; L-lysine from L-alpha-aminoadipate (fungal route): step 3/3.</text>
</comment>
<evidence type="ECO:0000256" key="16">
    <source>
        <dbReference type="PIRSR" id="PIRSR018250-4"/>
    </source>
</evidence>
<dbReference type="SUPFAM" id="SSF52283">
    <property type="entry name" value="Formate/glycerate dehydrogenase catalytic domain-like"/>
    <property type="match status" value="1"/>
</dbReference>
<evidence type="ECO:0000256" key="1">
    <source>
        <dbReference type="ARBA" id="ARBA00004884"/>
    </source>
</evidence>
<keyword evidence="10" id="KW-1015">Disulfide bond</keyword>
<keyword evidence="8 13" id="KW-0520">NAD</keyword>
<dbReference type="PIRSF" id="PIRSF018250">
    <property type="entry name" value="Saccharopine_DH_Lys"/>
    <property type="match status" value="1"/>
</dbReference>
<feature type="binding site" evidence="15">
    <location>
        <position position="225"/>
    </location>
    <ligand>
        <name>NAD(+)</name>
        <dbReference type="ChEBI" id="CHEBI:57540"/>
    </ligand>
</feature>
<evidence type="ECO:0000256" key="9">
    <source>
        <dbReference type="ARBA" id="ARBA00023154"/>
    </source>
</evidence>
<dbReference type="GO" id="GO:0004754">
    <property type="term" value="F:saccharopine dehydrogenase (NAD+, L-lysine-forming) activity"/>
    <property type="evidence" value="ECO:0007669"/>
    <property type="project" value="UniProtKB-EC"/>
</dbReference>
<dbReference type="Pfam" id="PF05222">
    <property type="entry name" value="AlaDh_PNT_N"/>
    <property type="match status" value="1"/>
</dbReference>
<feature type="binding site" evidence="15">
    <location>
        <begin position="315"/>
        <end position="318"/>
    </location>
    <ligand>
        <name>NAD(+)</name>
        <dbReference type="ChEBI" id="CHEBI:57540"/>
    </ligand>
</feature>
<dbReference type="Gene3D" id="3.40.50.720">
    <property type="entry name" value="NAD(P)-binding Rossmann-like Domain"/>
    <property type="match status" value="1"/>
</dbReference>
<comment type="subunit">
    <text evidence="3">Monomer.</text>
</comment>
<reference evidence="19" key="1">
    <citation type="journal article" date="2021" name="Nat. Commun.">
        <title>Genetic determinants of endophytism in the Arabidopsis root mycobiome.</title>
        <authorList>
            <person name="Mesny F."/>
            <person name="Miyauchi S."/>
            <person name="Thiergart T."/>
            <person name="Pickel B."/>
            <person name="Atanasova L."/>
            <person name="Karlsson M."/>
            <person name="Huettel B."/>
            <person name="Barry K.W."/>
            <person name="Haridas S."/>
            <person name="Chen C."/>
            <person name="Bauer D."/>
            <person name="Andreopoulos W."/>
            <person name="Pangilinan J."/>
            <person name="LaButti K."/>
            <person name="Riley R."/>
            <person name="Lipzen A."/>
            <person name="Clum A."/>
            <person name="Drula E."/>
            <person name="Henrissat B."/>
            <person name="Kohler A."/>
            <person name="Grigoriev I.V."/>
            <person name="Martin F.M."/>
            <person name="Hacquard S."/>
        </authorList>
    </citation>
    <scope>NUCLEOTIDE SEQUENCE</scope>
    <source>
        <strain evidence="19">MPI-CAGE-CH-0235</strain>
    </source>
</reference>
<comment type="caution">
    <text evidence="19">The sequence shown here is derived from an EMBL/GenBank/DDBJ whole genome shotgun (WGS) entry which is preliminary data.</text>
</comment>
<dbReference type="FunFam" id="3.40.50.720:FF:000217">
    <property type="entry name" value="Saccharopine dehydrogenase [NAD(+), L-lysine-forming]"/>
    <property type="match status" value="1"/>
</dbReference>
<dbReference type="PANTHER" id="PTHR11133">
    <property type="entry name" value="SACCHAROPINE DEHYDROGENASE"/>
    <property type="match status" value="1"/>
</dbReference>
<evidence type="ECO:0000256" key="7">
    <source>
        <dbReference type="ARBA" id="ARBA00023002"/>
    </source>
</evidence>
<feature type="binding site" evidence="15">
    <location>
        <position position="273"/>
    </location>
    <ligand>
        <name>NAD(+)</name>
        <dbReference type="ChEBI" id="CHEBI:57540"/>
    </ligand>
</feature>
<keyword evidence="6 13" id="KW-0028">Amino-acid biosynthesis</keyword>
<feature type="domain" description="Alanine dehydrogenase/pyridine nucleotide transhydrogenase N-terminal" evidence="18">
    <location>
        <begin position="6"/>
        <end position="139"/>
    </location>
</feature>
<dbReference type="Proteomes" id="UP000813444">
    <property type="component" value="Unassembled WGS sequence"/>
</dbReference>
<evidence type="ECO:0000256" key="15">
    <source>
        <dbReference type="PIRSR" id="PIRSR018250-3"/>
    </source>
</evidence>
<dbReference type="CDD" id="cd12188">
    <property type="entry name" value="SDH"/>
    <property type="match status" value="1"/>
</dbReference>
<evidence type="ECO:0000256" key="2">
    <source>
        <dbReference type="ARBA" id="ARBA00005689"/>
    </source>
</evidence>
<feature type="active site" description="Proton acceptor" evidence="14">
    <location>
        <position position="76"/>
    </location>
</feature>
<comment type="similarity">
    <text evidence="2 13">Belongs to the AlaDH/PNT family.</text>
</comment>
<evidence type="ECO:0000256" key="10">
    <source>
        <dbReference type="ARBA" id="ARBA00023157"/>
    </source>
</evidence>
<proteinExistence type="inferred from homology"/>
<evidence type="ECO:0000256" key="8">
    <source>
        <dbReference type="ARBA" id="ARBA00023027"/>
    </source>
</evidence>
<dbReference type="EMBL" id="JAGPNK010000004">
    <property type="protein sequence ID" value="KAH7323144.1"/>
    <property type="molecule type" value="Genomic_DNA"/>
</dbReference>
<keyword evidence="7 13" id="KW-0560">Oxidoreductase</keyword>
<protein>
    <recommendedName>
        <fullName evidence="5 13">Saccharopine dehydrogenase [NAD(+), L-lysine-forming]</fullName>
        <shortName evidence="13">SDH</shortName>
        <ecNumber evidence="4 13">1.5.1.7</ecNumber>
    </recommendedName>
    <alternativeName>
        <fullName evidence="11 13">Lysine--2-oxoglutarate reductase</fullName>
    </alternativeName>
</protein>
<evidence type="ECO:0000313" key="19">
    <source>
        <dbReference type="EMBL" id="KAH7323144.1"/>
    </source>
</evidence>
<name>A0A8K0SXZ0_9HYPO</name>
<dbReference type="InterPro" id="IPR007698">
    <property type="entry name" value="AlaDH/PNT_NAD(H)-bd"/>
</dbReference>
<evidence type="ECO:0000256" key="4">
    <source>
        <dbReference type="ARBA" id="ARBA00012847"/>
    </source>
</evidence>
<dbReference type="OrthoDB" id="265306at2759"/>